<organism evidence="1">
    <name type="scientific">freshwater metagenome</name>
    <dbReference type="NCBI Taxonomy" id="449393"/>
    <lineage>
        <taxon>unclassified sequences</taxon>
        <taxon>metagenomes</taxon>
        <taxon>ecological metagenomes</taxon>
    </lineage>
</organism>
<accession>A0A6J6FK28</accession>
<gene>
    <name evidence="1" type="ORF">UFOPK1722_01526</name>
</gene>
<evidence type="ECO:0000313" key="1">
    <source>
        <dbReference type="EMBL" id="CAB4588837.1"/>
    </source>
</evidence>
<dbReference type="AlphaFoldDB" id="A0A6J6FK28"/>
<dbReference type="EMBL" id="CAEZTS010000159">
    <property type="protein sequence ID" value="CAB4588837.1"/>
    <property type="molecule type" value="Genomic_DNA"/>
</dbReference>
<sequence length="39" mass="4173">MVMPASTVTVEAVRSTAINRLSRLMSIMAPVVTEVAVKL</sequence>
<proteinExistence type="predicted"/>
<name>A0A6J6FK28_9ZZZZ</name>
<protein>
    <submittedName>
        <fullName evidence="1">Unannotated protein</fullName>
    </submittedName>
</protein>
<reference evidence="1" key="1">
    <citation type="submission" date="2020-05" db="EMBL/GenBank/DDBJ databases">
        <authorList>
            <person name="Chiriac C."/>
            <person name="Salcher M."/>
            <person name="Ghai R."/>
            <person name="Kavagutti S V."/>
        </authorList>
    </citation>
    <scope>NUCLEOTIDE SEQUENCE</scope>
</reference>